<dbReference type="EMBL" id="AWXZ01000035">
    <property type="protein sequence ID" value="ESR24166.1"/>
    <property type="molecule type" value="Genomic_DNA"/>
</dbReference>
<evidence type="ECO:0000256" key="7">
    <source>
        <dbReference type="SAM" id="Phobius"/>
    </source>
</evidence>
<accession>V4RDD2</accession>
<feature type="transmembrane region" description="Helical" evidence="7">
    <location>
        <begin position="221"/>
        <end position="238"/>
    </location>
</feature>
<evidence type="ECO:0000313" key="9">
    <source>
        <dbReference type="Proteomes" id="UP000017819"/>
    </source>
</evidence>
<feature type="transmembrane region" description="Helical" evidence="7">
    <location>
        <begin position="250"/>
        <end position="273"/>
    </location>
</feature>
<dbReference type="PANTHER" id="PTHR30213:SF0">
    <property type="entry name" value="UPF0761 MEMBRANE PROTEIN YIHY"/>
    <property type="match status" value="1"/>
</dbReference>
<dbReference type="Proteomes" id="UP000017819">
    <property type="component" value="Unassembled WGS sequence"/>
</dbReference>
<feature type="transmembrane region" description="Helical" evidence="7">
    <location>
        <begin position="177"/>
        <end position="201"/>
    </location>
</feature>
<evidence type="ECO:0000256" key="5">
    <source>
        <dbReference type="ARBA" id="ARBA00023136"/>
    </source>
</evidence>
<evidence type="ECO:0000256" key="2">
    <source>
        <dbReference type="ARBA" id="ARBA00022475"/>
    </source>
</evidence>
<evidence type="ECO:0000256" key="3">
    <source>
        <dbReference type="ARBA" id="ARBA00022692"/>
    </source>
</evidence>
<sequence length="346" mass="38051">MNATSPSDGDDGEADKRLRRQATKTRDRTTAPRLRKALRTRAAKGAWWFSKAVYKAGERFIYDDGLYMASALAFSIILAIFPFIIFMTATVGFLGGEALAQLLTVHVFDVFPEEVASTLEPEIDNVLRDATTGLVTFGLAVMLVSVSSAIETVRGGLNRAYGILEDRSVVRTRLESLLFIFVTTFALMLVALAAVVVPIVYNIALPILPTHLAYSDAVGRMRLAVTAAVLTLLLWALHRYLPDWKGPRPSVWPGILATLVLWYLAAKGFSLYLRFFGGYTRTYAGLAGIVAAMIFFYVASVILLFAGSLNRAFAEAWAKRRAELAMRRFEEGHARRPPQGDASDSG</sequence>
<dbReference type="AlphaFoldDB" id="V4RDD2"/>
<keyword evidence="9" id="KW-1185">Reference proteome</keyword>
<feature type="region of interest" description="Disordered" evidence="6">
    <location>
        <begin position="1"/>
        <end position="31"/>
    </location>
</feature>
<evidence type="ECO:0000256" key="4">
    <source>
        <dbReference type="ARBA" id="ARBA00022989"/>
    </source>
</evidence>
<feature type="transmembrane region" description="Helical" evidence="7">
    <location>
        <begin position="285"/>
        <end position="306"/>
    </location>
</feature>
<dbReference type="RefSeq" id="WP_023432744.1">
    <property type="nucleotide sequence ID" value="NZ_AWXZ01000035.1"/>
</dbReference>
<dbReference type="eggNOG" id="COG1295">
    <property type="taxonomic scope" value="Bacteria"/>
</dbReference>
<dbReference type="GO" id="GO:0005886">
    <property type="term" value="C:plasma membrane"/>
    <property type="evidence" value="ECO:0007669"/>
    <property type="project" value="UniProtKB-SubCell"/>
</dbReference>
<dbReference type="NCBIfam" id="TIGR00765">
    <property type="entry name" value="yihY_not_rbn"/>
    <property type="match status" value="1"/>
</dbReference>
<evidence type="ECO:0000256" key="6">
    <source>
        <dbReference type="SAM" id="MobiDB-lite"/>
    </source>
</evidence>
<dbReference type="STRING" id="631454.N177_2615"/>
<dbReference type="InterPro" id="IPR017039">
    <property type="entry name" value="Virul_fac_BrkB"/>
</dbReference>
<feature type="transmembrane region" description="Helical" evidence="7">
    <location>
        <begin position="65"/>
        <end position="94"/>
    </location>
</feature>
<keyword evidence="5 7" id="KW-0472">Membrane</keyword>
<evidence type="ECO:0000256" key="1">
    <source>
        <dbReference type="ARBA" id="ARBA00004651"/>
    </source>
</evidence>
<reference evidence="8 9" key="1">
    <citation type="journal article" date="2014" name="Genome Announc.">
        <title>Draft Genome Sequence of Lutibaculum baratangense Strain AMV1T, Isolated from a Mud Volcano in Andamans, India.</title>
        <authorList>
            <person name="Singh A."/>
            <person name="Sreenivas A."/>
            <person name="Sathyanarayana Reddy G."/>
            <person name="Pinnaka A.K."/>
            <person name="Shivaji S."/>
        </authorList>
    </citation>
    <scope>NUCLEOTIDE SEQUENCE [LARGE SCALE GENOMIC DNA]</scope>
    <source>
        <strain evidence="8 9">AMV1</strain>
    </source>
</reference>
<dbReference type="Pfam" id="PF03631">
    <property type="entry name" value="Virul_fac_BrkB"/>
    <property type="match status" value="1"/>
</dbReference>
<comment type="caution">
    <text evidence="8">The sequence shown here is derived from an EMBL/GenBank/DDBJ whole genome shotgun (WGS) entry which is preliminary data.</text>
</comment>
<comment type="subcellular location">
    <subcellularLocation>
        <location evidence="1">Cell membrane</location>
        <topology evidence="1">Multi-pass membrane protein</topology>
    </subcellularLocation>
</comment>
<gene>
    <name evidence="8" type="ORF">N177_2615</name>
</gene>
<proteinExistence type="predicted"/>
<dbReference type="OrthoDB" id="7163777at2"/>
<keyword evidence="2" id="KW-1003">Cell membrane</keyword>
<name>V4RDD2_9HYPH</name>
<evidence type="ECO:0000313" key="8">
    <source>
        <dbReference type="EMBL" id="ESR24166.1"/>
    </source>
</evidence>
<keyword evidence="4 7" id="KW-1133">Transmembrane helix</keyword>
<dbReference type="PANTHER" id="PTHR30213">
    <property type="entry name" value="INNER MEMBRANE PROTEIN YHJD"/>
    <property type="match status" value="1"/>
</dbReference>
<feature type="transmembrane region" description="Helical" evidence="7">
    <location>
        <begin position="134"/>
        <end position="157"/>
    </location>
</feature>
<keyword evidence="3 7" id="KW-0812">Transmembrane</keyword>
<protein>
    <submittedName>
        <fullName evidence="8">Putative ribonuclease BN</fullName>
    </submittedName>
</protein>
<organism evidence="8 9">
    <name type="scientific">Lutibaculum baratangense AMV1</name>
    <dbReference type="NCBI Taxonomy" id="631454"/>
    <lineage>
        <taxon>Bacteria</taxon>
        <taxon>Pseudomonadati</taxon>
        <taxon>Pseudomonadota</taxon>
        <taxon>Alphaproteobacteria</taxon>
        <taxon>Hyphomicrobiales</taxon>
        <taxon>Tepidamorphaceae</taxon>
        <taxon>Lutibaculum</taxon>
    </lineage>
</organism>